<keyword evidence="5 13" id="KW-0548">Nucleotidyltransferase</keyword>
<evidence type="ECO:0000256" key="1">
    <source>
        <dbReference type="ARBA" id="ARBA00004823"/>
    </source>
</evidence>
<dbReference type="InterPro" id="IPR001538">
    <property type="entry name" value="Man6P_isomerase-2_C"/>
</dbReference>
<dbReference type="InterPro" id="IPR029044">
    <property type="entry name" value="Nucleotide-diphossugar_trans"/>
</dbReference>
<dbReference type="UniPathway" id="UPA00126">
    <property type="reaction ID" value="UER00930"/>
</dbReference>
<evidence type="ECO:0000259" key="10">
    <source>
        <dbReference type="Pfam" id="PF00483"/>
    </source>
</evidence>
<proteinExistence type="inferred from homology"/>
<keyword evidence="4 13" id="KW-0808">Transferase</keyword>
<dbReference type="AlphaFoldDB" id="A0A1H3VTA3"/>
<dbReference type="InterPro" id="IPR051161">
    <property type="entry name" value="Mannose-6P_isomerase_type2"/>
</dbReference>
<dbReference type="RefSeq" id="WP_074727698.1">
    <property type="nucleotide sequence ID" value="NZ_FNQS01000001.1"/>
</dbReference>
<organism evidence="13 14">
    <name type="scientific">Lonsdalea quercina</name>
    <dbReference type="NCBI Taxonomy" id="71657"/>
    <lineage>
        <taxon>Bacteria</taxon>
        <taxon>Pseudomonadati</taxon>
        <taxon>Pseudomonadota</taxon>
        <taxon>Gammaproteobacteria</taxon>
        <taxon>Enterobacterales</taxon>
        <taxon>Pectobacteriaceae</taxon>
        <taxon>Lonsdalea</taxon>
    </lineage>
</organism>
<evidence type="ECO:0000313" key="13">
    <source>
        <dbReference type="EMBL" id="SDZ78075.1"/>
    </source>
</evidence>
<dbReference type="GeneID" id="97763125"/>
<feature type="domain" description="Nucleotidyl transferase" evidence="10">
    <location>
        <begin position="6"/>
        <end position="291"/>
    </location>
</feature>
<dbReference type="EC" id="2.7.7.13" evidence="3"/>
<evidence type="ECO:0000256" key="9">
    <source>
        <dbReference type="RuleBase" id="RU004190"/>
    </source>
</evidence>
<evidence type="ECO:0000259" key="11">
    <source>
        <dbReference type="Pfam" id="PF01050"/>
    </source>
</evidence>
<evidence type="ECO:0000256" key="5">
    <source>
        <dbReference type="ARBA" id="ARBA00022695"/>
    </source>
</evidence>
<dbReference type="Gene3D" id="3.90.550.10">
    <property type="entry name" value="Spore Coat Polysaccharide Biosynthesis Protein SpsA, Chain A"/>
    <property type="match status" value="1"/>
</dbReference>
<dbReference type="STRING" id="71657.SAMN02982996_00179"/>
<dbReference type="Pfam" id="PF01050">
    <property type="entry name" value="MannoseP_isomer"/>
    <property type="match status" value="1"/>
</dbReference>
<dbReference type="CDD" id="cd02509">
    <property type="entry name" value="GDP-M1P_Guanylyltransferase"/>
    <property type="match status" value="1"/>
</dbReference>
<dbReference type="Pfam" id="PF22640">
    <property type="entry name" value="ManC_GMP_beta-helix"/>
    <property type="match status" value="1"/>
</dbReference>
<dbReference type="InterPro" id="IPR005835">
    <property type="entry name" value="NTP_transferase_dom"/>
</dbReference>
<accession>A0A1H3VTA3</accession>
<keyword evidence="14" id="KW-1185">Reference proteome</keyword>
<dbReference type="GO" id="GO:0000271">
    <property type="term" value="P:polysaccharide biosynthetic process"/>
    <property type="evidence" value="ECO:0007669"/>
    <property type="project" value="InterPro"/>
</dbReference>
<evidence type="ECO:0000256" key="6">
    <source>
        <dbReference type="ARBA" id="ARBA00022741"/>
    </source>
</evidence>
<dbReference type="SUPFAM" id="SSF53448">
    <property type="entry name" value="Nucleotide-diphospho-sugar transferases"/>
    <property type="match status" value="1"/>
</dbReference>
<dbReference type="SUPFAM" id="SSF51182">
    <property type="entry name" value="RmlC-like cupins"/>
    <property type="match status" value="1"/>
</dbReference>
<dbReference type="FunFam" id="3.90.550.10:FF:000046">
    <property type="entry name" value="Mannose-1-phosphate guanylyltransferase (GDP)"/>
    <property type="match status" value="1"/>
</dbReference>
<evidence type="ECO:0000313" key="14">
    <source>
        <dbReference type="Proteomes" id="UP000187280"/>
    </source>
</evidence>
<comment type="catalytic activity">
    <reaction evidence="8">
        <text>alpha-D-mannose 1-phosphate + GTP + H(+) = GDP-alpha-D-mannose + diphosphate</text>
        <dbReference type="Rhea" id="RHEA:15229"/>
        <dbReference type="ChEBI" id="CHEBI:15378"/>
        <dbReference type="ChEBI" id="CHEBI:33019"/>
        <dbReference type="ChEBI" id="CHEBI:37565"/>
        <dbReference type="ChEBI" id="CHEBI:57527"/>
        <dbReference type="ChEBI" id="CHEBI:58409"/>
        <dbReference type="EC" id="2.7.7.13"/>
    </reaction>
</comment>
<dbReference type="NCBIfam" id="TIGR01479">
    <property type="entry name" value="GMP_PMI"/>
    <property type="match status" value="1"/>
</dbReference>
<dbReference type="eggNOG" id="COG0836">
    <property type="taxonomic scope" value="Bacteria"/>
</dbReference>
<dbReference type="FunFam" id="2.60.120.10:FF:000032">
    <property type="entry name" value="Mannose-1-phosphate guanylyltransferase/mannose-6-phosphate isomerase"/>
    <property type="match status" value="1"/>
</dbReference>
<keyword evidence="7" id="KW-0342">GTP-binding</keyword>
<dbReference type="Proteomes" id="UP000187280">
    <property type="component" value="Unassembled WGS sequence"/>
</dbReference>
<evidence type="ECO:0000259" key="12">
    <source>
        <dbReference type="Pfam" id="PF22640"/>
    </source>
</evidence>
<protein>
    <recommendedName>
        <fullName evidence="3">mannose-1-phosphate guanylyltransferase</fullName>
        <ecNumber evidence="3">2.7.7.13</ecNumber>
    </recommendedName>
</protein>
<dbReference type="PANTHER" id="PTHR46390">
    <property type="entry name" value="MANNOSE-1-PHOSPHATE GUANYLYLTRANSFERASE"/>
    <property type="match status" value="1"/>
</dbReference>
<dbReference type="GO" id="GO:0004475">
    <property type="term" value="F:mannose-1-phosphate guanylyltransferase (GTP) activity"/>
    <property type="evidence" value="ECO:0007669"/>
    <property type="project" value="UniProtKB-EC"/>
</dbReference>
<comment type="similarity">
    <text evidence="2 9">Belongs to the mannose-6-phosphate isomerase type 2 family.</text>
</comment>
<dbReference type="GO" id="GO:0009298">
    <property type="term" value="P:GDP-mannose biosynthetic process"/>
    <property type="evidence" value="ECO:0007669"/>
    <property type="project" value="UniProtKB-UniPathway"/>
</dbReference>
<evidence type="ECO:0000256" key="7">
    <source>
        <dbReference type="ARBA" id="ARBA00023134"/>
    </source>
</evidence>
<name>A0A1H3VTA3_9GAMM</name>
<reference evidence="13 14" key="1">
    <citation type="submission" date="2016-10" db="EMBL/GenBank/DDBJ databases">
        <authorList>
            <person name="de Groot N.N."/>
        </authorList>
    </citation>
    <scope>NUCLEOTIDE SEQUENCE [LARGE SCALE GENOMIC DNA]</scope>
    <source>
        <strain evidence="13 14">ATCC 29281</strain>
    </source>
</reference>
<evidence type="ECO:0000256" key="8">
    <source>
        <dbReference type="ARBA" id="ARBA00047343"/>
    </source>
</evidence>
<dbReference type="CDD" id="cd02213">
    <property type="entry name" value="cupin_PMI_typeII_C"/>
    <property type="match status" value="1"/>
</dbReference>
<dbReference type="InterPro" id="IPR054566">
    <property type="entry name" value="ManC/GMP-like_b-helix"/>
</dbReference>
<comment type="pathway">
    <text evidence="1">Nucleotide-sugar biosynthesis; GDP-alpha-D-mannose biosynthesis; GDP-alpha-D-mannose from alpha-D-mannose 1-phosphate (GTP route): step 1/1.</text>
</comment>
<dbReference type="eggNOG" id="COG0662">
    <property type="taxonomic scope" value="Bacteria"/>
</dbReference>
<dbReference type="InterPro" id="IPR006375">
    <property type="entry name" value="Man1P_GuaTrfase/Man6P_Isoase"/>
</dbReference>
<gene>
    <name evidence="13" type="ORF">SAMN02982996_00179</name>
</gene>
<dbReference type="GO" id="GO:0005525">
    <property type="term" value="F:GTP binding"/>
    <property type="evidence" value="ECO:0007669"/>
    <property type="project" value="UniProtKB-KW"/>
</dbReference>
<dbReference type="PANTHER" id="PTHR46390:SF1">
    <property type="entry name" value="MANNOSE-1-PHOSPHATE GUANYLYLTRANSFERASE"/>
    <property type="match status" value="1"/>
</dbReference>
<dbReference type="EMBL" id="FNQS01000001">
    <property type="protein sequence ID" value="SDZ78075.1"/>
    <property type="molecule type" value="Genomic_DNA"/>
</dbReference>
<feature type="domain" description="MannoseP isomerase/GMP-like beta-helix" evidence="12">
    <location>
        <begin position="297"/>
        <end position="351"/>
    </location>
</feature>
<dbReference type="InterPro" id="IPR011051">
    <property type="entry name" value="RmlC_Cupin_sf"/>
</dbReference>
<evidence type="ECO:0000256" key="2">
    <source>
        <dbReference type="ARBA" id="ARBA00006115"/>
    </source>
</evidence>
<dbReference type="Pfam" id="PF00483">
    <property type="entry name" value="NTP_transferase"/>
    <property type="match status" value="1"/>
</dbReference>
<dbReference type="Gene3D" id="2.60.120.10">
    <property type="entry name" value="Jelly Rolls"/>
    <property type="match status" value="1"/>
</dbReference>
<evidence type="ECO:0000256" key="3">
    <source>
        <dbReference type="ARBA" id="ARBA00012387"/>
    </source>
</evidence>
<feature type="domain" description="Mannose-6-phosphate isomerase type II C-terminal" evidence="11">
    <location>
        <begin position="355"/>
        <end position="469"/>
    </location>
</feature>
<sequence length="474" mass="52936">MLTIIPVVMAGGTGSRLWPLSRELFPKQFLTIGESVGSLLQNTVTRIEGIENISVKPPLVICNENHRFLVAEQLREIDKIDNNIILEPVGKNTAPAVALAAHLANQSDPESLLLVLAADHLIKKEDHFHAAIIDAVHYAANNQLVTFGIIPEYPETGYGYIKKGEGLSDSCFRVDAFVEKPDLAKAEAYVADGGYSWNSGMFLFKAGKYLEELEKHSPDIYRITRESIERSQKDLDFIRVDAESFAQCPSDSIDYAVMEKTSDAVVIPIDAGWSDVGSWSSLWDVSAKDENGNVNVGEVIAFDSRNNYISSESALVATIGLDDVVVINTNDALLISRKDRVQDVKKVVEELKTRGQHHFREHQYSFRPWGNISNIDAGDHYQVKRIVVHPGQGLSLQRHYHRAEHWVVVSGTAKVNVDNKEFYLSENQSTVIPTNSVHTLENPGQIDLIMIEVRSGHHITEDDIVRLKDRYGRV</sequence>
<dbReference type="InterPro" id="IPR049577">
    <property type="entry name" value="GMPP_N"/>
</dbReference>
<dbReference type="InterPro" id="IPR014710">
    <property type="entry name" value="RmlC-like_jellyroll"/>
</dbReference>
<evidence type="ECO:0000256" key="4">
    <source>
        <dbReference type="ARBA" id="ARBA00022679"/>
    </source>
</evidence>
<keyword evidence="6" id="KW-0547">Nucleotide-binding</keyword>